<dbReference type="EMBL" id="CP000158">
    <property type="protein sequence ID" value="ABI75864.1"/>
    <property type="molecule type" value="Genomic_DNA"/>
</dbReference>
<proteinExistence type="inferred from homology"/>
<evidence type="ECO:0000256" key="2">
    <source>
        <dbReference type="SAM" id="Phobius"/>
    </source>
</evidence>
<dbReference type="eggNOG" id="COG0762">
    <property type="taxonomic scope" value="Bacteria"/>
</dbReference>
<dbReference type="HOGENOM" id="CLU_136788_0_0_5"/>
<dbReference type="InterPro" id="IPR003425">
    <property type="entry name" value="CCB3/YggT"/>
</dbReference>
<accession>Q0BX65</accession>
<comment type="similarity">
    <text evidence="1">Belongs to the YggT family.</text>
</comment>
<name>Q0BX65_HYPNA</name>
<keyword evidence="2" id="KW-0472">Membrane</keyword>
<protein>
    <recommendedName>
        <fullName evidence="5">YGGT family protein</fullName>
    </recommendedName>
</protein>
<dbReference type="STRING" id="228405.HNE_3255"/>
<feature type="transmembrane region" description="Helical" evidence="2">
    <location>
        <begin position="76"/>
        <end position="97"/>
    </location>
</feature>
<dbReference type="Pfam" id="PF02325">
    <property type="entry name" value="CCB3_YggT"/>
    <property type="match status" value="1"/>
</dbReference>
<dbReference type="AlphaFoldDB" id="Q0BX65"/>
<feature type="transmembrane region" description="Helical" evidence="2">
    <location>
        <begin position="12"/>
        <end position="34"/>
    </location>
</feature>
<keyword evidence="2" id="KW-0812">Transmembrane</keyword>
<dbReference type="GO" id="GO:0016020">
    <property type="term" value="C:membrane"/>
    <property type="evidence" value="ECO:0007669"/>
    <property type="project" value="InterPro"/>
</dbReference>
<keyword evidence="2" id="KW-1133">Transmembrane helix</keyword>
<evidence type="ECO:0000313" key="3">
    <source>
        <dbReference type="EMBL" id="ABI75864.1"/>
    </source>
</evidence>
<dbReference type="Proteomes" id="UP000001959">
    <property type="component" value="Chromosome"/>
</dbReference>
<gene>
    <name evidence="3" type="ordered locus">HNE_3255</name>
</gene>
<evidence type="ECO:0000313" key="4">
    <source>
        <dbReference type="Proteomes" id="UP000001959"/>
    </source>
</evidence>
<dbReference type="KEGG" id="hne:HNE_3255"/>
<organism evidence="3 4">
    <name type="scientific">Hyphomonas neptunium (strain ATCC 15444)</name>
    <dbReference type="NCBI Taxonomy" id="228405"/>
    <lineage>
        <taxon>Bacteria</taxon>
        <taxon>Pseudomonadati</taxon>
        <taxon>Pseudomonadota</taxon>
        <taxon>Alphaproteobacteria</taxon>
        <taxon>Hyphomonadales</taxon>
        <taxon>Hyphomonadaceae</taxon>
        <taxon>Hyphomonas</taxon>
    </lineage>
</organism>
<dbReference type="PANTHER" id="PTHR33219">
    <property type="entry name" value="YLMG HOMOLOG PROTEIN 2, CHLOROPLASTIC"/>
    <property type="match status" value="1"/>
</dbReference>
<evidence type="ECO:0000256" key="1">
    <source>
        <dbReference type="ARBA" id="ARBA00010894"/>
    </source>
</evidence>
<dbReference type="PANTHER" id="PTHR33219:SF14">
    <property type="entry name" value="PROTEIN COFACTOR ASSEMBLY OF COMPLEX C SUBUNIT B CCB3, CHLOROPLASTIC-RELATED"/>
    <property type="match status" value="1"/>
</dbReference>
<reference evidence="3 4" key="1">
    <citation type="journal article" date="2006" name="J. Bacteriol.">
        <title>Comparative genomic evidence for a close relationship between the dimorphic prosthecate bacteria Hyphomonas neptunium and Caulobacter crescentus.</title>
        <authorList>
            <person name="Badger J.H."/>
            <person name="Hoover T.R."/>
            <person name="Brun Y.V."/>
            <person name="Weiner R.M."/>
            <person name="Laub M.T."/>
            <person name="Alexandre G."/>
            <person name="Mrazek J."/>
            <person name="Ren Q."/>
            <person name="Paulsen I.T."/>
            <person name="Nelson K.E."/>
            <person name="Khouri H.M."/>
            <person name="Radune D."/>
            <person name="Sosa J."/>
            <person name="Dodson R.J."/>
            <person name="Sullivan S.A."/>
            <person name="Rosovitz M.J."/>
            <person name="Madupu R."/>
            <person name="Brinkac L.M."/>
            <person name="Durkin A.S."/>
            <person name="Daugherty S.C."/>
            <person name="Kothari S.P."/>
            <person name="Giglio M.G."/>
            <person name="Zhou L."/>
            <person name="Haft D.H."/>
            <person name="Selengut J.D."/>
            <person name="Davidsen T.M."/>
            <person name="Yang Q."/>
            <person name="Zafar N."/>
            <person name="Ward N.L."/>
        </authorList>
    </citation>
    <scope>NUCLEOTIDE SEQUENCE [LARGE SCALE GENOMIC DNA]</scope>
    <source>
        <strain evidence="3 4">ATCC 15444</strain>
    </source>
</reference>
<evidence type="ECO:0008006" key="5">
    <source>
        <dbReference type="Google" id="ProtNLM"/>
    </source>
</evidence>
<keyword evidence="4" id="KW-1185">Reference proteome</keyword>
<sequence length="102" mass="11604">METGPMAAILDVILVILNIITWIIIIQAILSWLLTFNVISLSNPTVRSIWSGLERMTEPVYRPIRNLLPPMQGLDLTPLIVLLIIFFLRQVIARYGYGLVPF</sequence>